<proteinExistence type="inferred from homology"/>
<gene>
    <name evidence="5" type="primary">bioH</name>
    <name evidence="7" type="ORF">SAMN05216325_10957</name>
</gene>
<comment type="subcellular location">
    <subcellularLocation>
        <location evidence="5">Cytoplasm</location>
    </subcellularLocation>
</comment>
<feature type="domain" description="AB hydrolase-1" evidence="6">
    <location>
        <begin position="17"/>
        <end position="242"/>
    </location>
</feature>
<feature type="active site" description="Nucleophile" evidence="5">
    <location>
        <position position="83"/>
    </location>
</feature>
<dbReference type="GO" id="GO:0016020">
    <property type="term" value="C:membrane"/>
    <property type="evidence" value="ECO:0007669"/>
    <property type="project" value="TreeGrafter"/>
</dbReference>
<dbReference type="Pfam" id="PF00561">
    <property type="entry name" value="Abhydrolase_1"/>
    <property type="match status" value="1"/>
</dbReference>
<name>A0A1H8ED84_9PROT</name>
<dbReference type="AlphaFoldDB" id="A0A1H8ED84"/>
<dbReference type="Proteomes" id="UP000199459">
    <property type="component" value="Unassembled WGS sequence"/>
</dbReference>
<dbReference type="GO" id="GO:0090499">
    <property type="term" value="F:pimelyl-[acyl-carrier protein] methyl ester esterase activity"/>
    <property type="evidence" value="ECO:0007669"/>
    <property type="project" value="UniProtKB-EC"/>
</dbReference>
<reference evidence="7 8" key="1">
    <citation type="submission" date="2016-10" db="EMBL/GenBank/DDBJ databases">
        <authorList>
            <person name="de Groot N.N."/>
        </authorList>
    </citation>
    <scope>NUCLEOTIDE SEQUENCE [LARGE SCALE GENOMIC DNA]</scope>
    <source>
        <strain evidence="7 8">Nm22</strain>
    </source>
</reference>
<comment type="subunit">
    <text evidence="5">Monomer.</text>
</comment>
<dbReference type="EMBL" id="FOCP01000009">
    <property type="protein sequence ID" value="SEN17465.1"/>
    <property type="molecule type" value="Genomic_DNA"/>
</dbReference>
<feature type="binding site" evidence="5">
    <location>
        <begin position="145"/>
        <end position="149"/>
    </location>
    <ligand>
        <name>substrate</name>
    </ligand>
</feature>
<evidence type="ECO:0000256" key="4">
    <source>
        <dbReference type="ARBA" id="ARBA00022801"/>
    </source>
</evidence>
<evidence type="ECO:0000259" key="6">
    <source>
        <dbReference type="Pfam" id="PF00561"/>
    </source>
</evidence>
<dbReference type="GO" id="GO:0009102">
    <property type="term" value="P:biotin biosynthetic process"/>
    <property type="evidence" value="ECO:0007669"/>
    <property type="project" value="UniProtKB-UniRule"/>
</dbReference>
<evidence type="ECO:0000256" key="2">
    <source>
        <dbReference type="ARBA" id="ARBA00022490"/>
    </source>
</evidence>
<comment type="similarity">
    <text evidence="5">Belongs to the AB hydrolase superfamily. Carboxylesterase BioH family.</text>
</comment>
<dbReference type="PANTHER" id="PTHR43798">
    <property type="entry name" value="MONOACYLGLYCEROL LIPASE"/>
    <property type="match status" value="1"/>
</dbReference>
<keyword evidence="2 5" id="KW-0963">Cytoplasm</keyword>
<dbReference type="InterPro" id="IPR000073">
    <property type="entry name" value="AB_hydrolase_1"/>
</dbReference>
<dbReference type="GO" id="GO:0005737">
    <property type="term" value="C:cytoplasm"/>
    <property type="evidence" value="ECO:0007669"/>
    <property type="project" value="UniProtKB-SubCell"/>
</dbReference>
<dbReference type="Gene3D" id="3.40.50.1820">
    <property type="entry name" value="alpha/beta hydrolase"/>
    <property type="match status" value="1"/>
</dbReference>
<keyword evidence="1 5" id="KW-0719">Serine esterase</keyword>
<dbReference type="SUPFAM" id="SSF53474">
    <property type="entry name" value="alpha/beta-Hydrolases"/>
    <property type="match status" value="1"/>
</dbReference>
<dbReference type="STRING" id="917.SAMN05216326_10850"/>
<keyword evidence="3 5" id="KW-0093">Biotin biosynthesis</keyword>
<comment type="pathway">
    <text evidence="5">Cofactor biosynthesis; biotin biosynthesis.</text>
</comment>
<dbReference type="PANTHER" id="PTHR43798:SF31">
    <property type="entry name" value="AB HYDROLASE SUPERFAMILY PROTEIN YCLE"/>
    <property type="match status" value="1"/>
</dbReference>
<accession>A0A1H8ED84</accession>
<feature type="active site" evidence="5">
    <location>
        <position position="209"/>
    </location>
</feature>
<evidence type="ECO:0000256" key="3">
    <source>
        <dbReference type="ARBA" id="ARBA00022756"/>
    </source>
</evidence>
<dbReference type="RefSeq" id="WP_090630948.1">
    <property type="nucleotide sequence ID" value="NZ_FOCP01000009.1"/>
</dbReference>
<dbReference type="InterPro" id="IPR010076">
    <property type="entry name" value="BioH"/>
</dbReference>
<evidence type="ECO:0000256" key="1">
    <source>
        <dbReference type="ARBA" id="ARBA00022487"/>
    </source>
</evidence>
<feature type="binding site" evidence="5">
    <location>
        <begin position="83"/>
        <end position="84"/>
    </location>
    <ligand>
        <name>substrate</name>
    </ligand>
</feature>
<evidence type="ECO:0000256" key="5">
    <source>
        <dbReference type="HAMAP-Rule" id="MF_01260"/>
    </source>
</evidence>
<feature type="binding site" evidence="5">
    <location>
        <position position="23"/>
    </location>
    <ligand>
        <name>substrate</name>
    </ligand>
</feature>
<protein>
    <recommendedName>
        <fullName evidence="5">Pimeloyl-[acyl-carrier protein] methyl ester esterase</fullName>
        <ecNumber evidence="5">3.1.1.85</ecNumber>
    </recommendedName>
    <alternativeName>
        <fullName evidence="5">Biotin synthesis protein BioH</fullName>
    </alternativeName>
    <alternativeName>
        <fullName evidence="5">Carboxylesterase BioH</fullName>
    </alternativeName>
</protein>
<organism evidence="7 8">
    <name type="scientific">Nitrosomonas marina</name>
    <dbReference type="NCBI Taxonomy" id="917"/>
    <lineage>
        <taxon>Bacteria</taxon>
        <taxon>Pseudomonadati</taxon>
        <taxon>Pseudomonadota</taxon>
        <taxon>Betaproteobacteria</taxon>
        <taxon>Nitrosomonadales</taxon>
        <taxon>Nitrosomonadaceae</taxon>
        <taxon>Nitrosomonas</taxon>
    </lineage>
</organism>
<dbReference type="NCBIfam" id="TIGR01738">
    <property type="entry name" value="bioH"/>
    <property type="match status" value="1"/>
</dbReference>
<dbReference type="UniPathway" id="UPA00078"/>
<dbReference type="InterPro" id="IPR029058">
    <property type="entry name" value="AB_hydrolase_fold"/>
</dbReference>
<dbReference type="OrthoDB" id="9798888at2"/>
<keyword evidence="4 5" id="KW-0378">Hydrolase</keyword>
<dbReference type="InterPro" id="IPR050266">
    <property type="entry name" value="AB_hydrolase_sf"/>
</dbReference>
<feature type="binding site" evidence="5">
    <location>
        <position position="237"/>
    </location>
    <ligand>
        <name>substrate</name>
    </ligand>
</feature>
<sequence length="258" mass="29417">MSSTAIHIETYGSGTDLVLIHGWAMHGGIWQNIRDQLSGQFRLHILDLPGHGFSSHSEPGDFGHIVRSVQEKLPENCIVCGWSLGGQVAMELALRDTAQVNGLVLVSTTPCFVKQHDWPWGVESKFLQFFMENLHQNYRTTINRFLTLQTRGEREMSGTLAQLRQYFFERDQPDYNALLKGLLILQTNDMRQKLSQIKQPVLLLHGENDMITHASAARWMDAQLRHSKLVMFQQCGHAPFLADPDKFISCVNESYYSE</sequence>
<dbReference type="EC" id="3.1.1.85" evidence="5"/>
<evidence type="ECO:0000313" key="7">
    <source>
        <dbReference type="EMBL" id="SEN17465.1"/>
    </source>
</evidence>
<dbReference type="HAMAP" id="MF_01260">
    <property type="entry name" value="Carboxylester"/>
    <property type="match status" value="1"/>
</dbReference>
<evidence type="ECO:0000313" key="8">
    <source>
        <dbReference type="Proteomes" id="UP000199459"/>
    </source>
</evidence>
<feature type="active site" evidence="5">
    <location>
        <position position="237"/>
    </location>
</feature>
<comment type="function">
    <text evidence="5">The physiological role of BioH is to remove the methyl group introduced by BioC when the pimeloyl moiety is complete. It allows to synthesize pimeloyl-ACP via the fatty acid synthetic pathway through the hydrolysis of the ester bonds of pimeloyl-ACP esters.</text>
</comment>
<comment type="catalytic activity">
    <reaction evidence="5">
        <text>6-carboxyhexanoyl-[ACP] methyl ester + H2O = 6-carboxyhexanoyl-[ACP] + methanol + H(+)</text>
        <dbReference type="Rhea" id="RHEA:42700"/>
        <dbReference type="Rhea" id="RHEA-COMP:9955"/>
        <dbReference type="Rhea" id="RHEA-COMP:10186"/>
        <dbReference type="ChEBI" id="CHEBI:15377"/>
        <dbReference type="ChEBI" id="CHEBI:15378"/>
        <dbReference type="ChEBI" id="CHEBI:17790"/>
        <dbReference type="ChEBI" id="CHEBI:78846"/>
        <dbReference type="ChEBI" id="CHEBI:82735"/>
        <dbReference type="EC" id="3.1.1.85"/>
    </reaction>
</comment>